<feature type="signal peptide" evidence="1">
    <location>
        <begin position="1"/>
        <end position="21"/>
    </location>
</feature>
<dbReference type="InterPro" id="IPR001087">
    <property type="entry name" value="GDSL"/>
</dbReference>
<evidence type="ECO:0000256" key="1">
    <source>
        <dbReference type="SAM" id="SignalP"/>
    </source>
</evidence>
<evidence type="ECO:0008006" key="4">
    <source>
        <dbReference type="Google" id="ProtNLM"/>
    </source>
</evidence>
<organism evidence="2 3">
    <name type="scientific">Aspergillus pseudoviridinutans</name>
    <dbReference type="NCBI Taxonomy" id="1517512"/>
    <lineage>
        <taxon>Eukaryota</taxon>
        <taxon>Fungi</taxon>
        <taxon>Dikarya</taxon>
        <taxon>Ascomycota</taxon>
        <taxon>Pezizomycotina</taxon>
        <taxon>Eurotiomycetes</taxon>
        <taxon>Eurotiomycetidae</taxon>
        <taxon>Eurotiales</taxon>
        <taxon>Aspergillaceae</taxon>
        <taxon>Aspergillus</taxon>
        <taxon>Aspergillus subgen. Fumigati</taxon>
    </lineage>
</organism>
<dbReference type="RefSeq" id="XP_043157298.1">
    <property type="nucleotide sequence ID" value="XM_043301363.1"/>
</dbReference>
<gene>
    <name evidence="2" type="ORF">Asppvi_005441</name>
</gene>
<feature type="chain" id="PRO_5040321516" description="SGNH hydrolase-type esterase domain-containing protein" evidence="1">
    <location>
        <begin position="22"/>
        <end position="474"/>
    </location>
</feature>
<dbReference type="Proteomes" id="UP001043456">
    <property type="component" value="Unassembled WGS sequence"/>
</dbReference>
<keyword evidence="3" id="KW-1185">Reference proteome</keyword>
<dbReference type="Gene3D" id="3.40.50.1110">
    <property type="entry name" value="SGNH hydrolase"/>
    <property type="match status" value="1"/>
</dbReference>
<comment type="caution">
    <text evidence="2">The sequence shown here is derived from an EMBL/GenBank/DDBJ whole genome shotgun (WGS) entry which is preliminary data.</text>
</comment>
<dbReference type="AlphaFoldDB" id="A0A9P3B880"/>
<dbReference type="GeneID" id="67004052"/>
<reference evidence="2 3" key="1">
    <citation type="submission" date="2018-10" db="EMBL/GenBank/DDBJ databases">
        <title>Pan-genome distribution and transcriptional activeness of fungal secondary metabolism genes in Aspergillus section Fumigati.</title>
        <authorList>
            <person name="Takahashi H."/>
            <person name="Umemura M."/>
            <person name="Ninomiya A."/>
            <person name="Kusuya Y."/>
            <person name="Urayama S."/>
            <person name="Shimizu M."/>
            <person name="Watanabe A."/>
            <person name="Kamei K."/>
            <person name="Yaguchi T."/>
            <person name="Hagiwara D."/>
        </authorList>
    </citation>
    <scope>NUCLEOTIDE SEQUENCE [LARGE SCALE GENOMIC DNA]</scope>
    <source>
        <strain evidence="2 3">IFM 55266</strain>
    </source>
</reference>
<dbReference type="OrthoDB" id="6123at2759"/>
<dbReference type="EMBL" id="BHVY01000004">
    <property type="protein sequence ID" value="GIJ86552.1"/>
    <property type="molecule type" value="Genomic_DNA"/>
</dbReference>
<name>A0A9P3B880_9EURO</name>
<dbReference type="GO" id="GO:0004622">
    <property type="term" value="F:phosphatidylcholine lysophospholipase activity"/>
    <property type="evidence" value="ECO:0007669"/>
    <property type="project" value="TreeGrafter"/>
</dbReference>
<keyword evidence="1" id="KW-0732">Signal</keyword>
<evidence type="ECO:0000313" key="3">
    <source>
        <dbReference type="Proteomes" id="UP001043456"/>
    </source>
</evidence>
<protein>
    <recommendedName>
        <fullName evidence="4">SGNH hydrolase-type esterase domain-containing protein</fullName>
    </recommendedName>
</protein>
<evidence type="ECO:0000313" key="2">
    <source>
        <dbReference type="EMBL" id="GIJ86552.1"/>
    </source>
</evidence>
<dbReference type="SUPFAM" id="SSF52266">
    <property type="entry name" value="SGNH hydrolase"/>
    <property type="match status" value="1"/>
</dbReference>
<dbReference type="PANTHER" id="PTHR30383:SF31">
    <property type="entry name" value="SGNH HYDROLASE-TYPE ESTERASE DOMAIN-CONTAINING PROTEIN-RELATED"/>
    <property type="match status" value="1"/>
</dbReference>
<accession>A0A9P3B880</accession>
<dbReference type="PANTHER" id="PTHR30383">
    <property type="entry name" value="THIOESTERASE 1/PROTEASE 1/LYSOPHOSPHOLIPASE L1"/>
    <property type="match status" value="1"/>
</dbReference>
<proteinExistence type="predicted"/>
<dbReference type="InterPro" id="IPR051532">
    <property type="entry name" value="Ester_Hydrolysis_Enzymes"/>
</dbReference>
<dbReference type="InterPro" id="IPR036514">
    <property type="entry name" value="SGNH_hydro_sf"/>
</dbReference>
<sequence length="474" mass="52158">MARGFSYLVLVLCGIWVQAIAVISSNSTPDAVGELRSTLHGSYLAPTLHSRDAKVDLRILCLGASITWGVGSSTGNGYRKPLSDKLRFEGYEVDMVGTKHNGDMADNVRPFGMTYQRRERTLTSHQDVEARPGGVIDQVHTAARGSYRYNPNVVLINAGTNDCLQNRDIAGAGERMRVPIEDIFQSISGVTVLLSTLIPCKDPTGEANRPAVNAQYRTLVSGKRIDDDKANEVFSNAQDKPEEYVVNEELKHQVVTIIEAWDNATGKMQSSLFSGTSDGISQLGKMIAGGTFLLPNDTQLLPITDLKASAWRLAIGDINPFVIDSTMNCEDALDQESKDTNPEGFGSRALTDYDTSRVCINDRMYSLVTATKPRHNCVDSPHEGLGHYCHAFRPPPGTDALDGSFWGNITIEDIVAGNTFAGIGKSDVSAPGYVDIPMCRYWEARENYWYWRGSSSHDEVPYYFPCNEIIDYNS</sequence>
<dbReference type="Pfam" id="PF00657">
    <property type="entry name" value="Lipase_GDSL"/>
    <property type="match status" value="1"/>
</dbReference>